<dbReference type="RefSeq" id="WP_367967635.1">
    <property type="nucleotide sequence ID" value="NZ_JBAKFJ010000001.1"/>
</dbReference>
<dbReference type="PANTHER" id="PTHR10655">
    <property type="entry name" value="LYSOPHOSPHOLIPASE-RELATED"/>
    <property type="match status" value="1"/>
</dbReference>
<proteinExistence type="inferred from homology"/>
<keyword evidence="5" id="KW-1185">Reference proteome</keyword>
<evidence type="ECO:0000256" key="1">
    <source>
        <dbReference type="ARBA" id="ARBA00006499"/>
    </source>
</evidence>
<dbReference type="Gene3D" id="3.40.50.1820">
    <property type="entry name" value="alpha/beta hydrolase"/>
    <property type="match status" value="1"/>
</dbReference>
<dbReference type="PANTHER" id="PTHR10655:SF17">
    <property type="entry name" value="LYSOPHOSPHOLIPASE-LIKE PROTEIN 1"/>
    <property type="match status" value="1"/>
</dbReference>
<evidence type="ECO:0000259" key="3">
    <source>
        <dbReference type="Pfam" id="PF02230"/>
    </source>
</evidence>
<evidence type="ECO:0000313" key="4">
    <source>
        <dbReference type="EMBL" id="MEX0387112.1"/>
    </source>
</evidence>
<accession>A0ABV3SBK4</accession>
<dbReference type="Pfam" id="PF02230">
    <property type="entry name" value="Abhydrolase_2"/>
    <property type="match status" value="1"/>
</dbReference>
<gene>
    <name evidence="4" type="ORF">V6X64_08925</name>
</gene>
<keyword evidence="2" id="KW-0378">Hydrolase</keyword>
<comment type="similarity">
    <text evidence="1">Belongs to the AB hydrolase superfamily. AB hydrolase 2 family.</text>
</comment>
<comment type="caution">
    <text evidence="4">The sequence shown here is derived from an EMBL/GenBank/DDBJ whole genome shotgun (WGS) entry which is preliminary data.</text>
</comment>
<sequence length="225" mass="24213">MADELLKTVELGPAEARHSVIWLHGLGASGHDFEPIVPELGLPADSAVRFIFPHAPEQPVTLNGGLSMPAWYDIYGLTAGTPADEQGLDRAAGWIESLIDHEGERGVPPERLVLAGFSQGGALALHTGLRYASGLAGIMGLSTYLPLPDHLAQARAAANRGTPVFLAHGHHDPVLSHQLGVASRDALLALGYPVDWHDYPMEHQVCREEIDDIGRWLRRVLALSS</sequence>
<protein>
    <submittedName>
        <fullName evidence="4">Carboxylesterase</fullName>
    </submittedName>
</protein>
<organism evidence="4 5">
    <name type="scientific">Spiribacter onubensis</name>
    <dbReference type="NCBI Taxonomy" id="3122420"/>
    <lineage>
        <taxon>Bacteria</taxon>
        <taxon>Pseudomonadati</taxon>
        <taxon>Pseudomonadota</taxon>
        <taxon>Gammaproteobacteria</taxon>
        <taxon>Chromatiales</taxon>
        <taxon>Ectothiorhodospiraceae</taxon>
        <taxon>Spiribacter</taxon>
    </lineage>
</organism>
<dbReference type="InterPro" id="IPR050565">
    <property type="entry name" value="LYPA1-2/EST-like"/>
</dbReference>
<dbReference type="EMBL" id="JBAKFJ010000001">
    <property type="protein sequence ID" value="MEX0387112.1"/>
    <property type="molecule type" value="Genomic_DNA"/>
</dbReference>
<dbReference type="SUPFAM" id="SSF53474">
    <property type="entry name" value="alpha/beta-Hydrolases"/>
    <property type="match status" value="1"/>
</dbReference>
<dbReference type="InterPro" id="IPR029058">
    <property type="entry name" value="AB_hydrolase_fold"/>
</dbReference>
<reference evidence="4 5" key="1">
    <citation type="submission" date="2024-02" db="EMBL/GenBank/DDBJ databases">
        <title>New especies of Spiribacter isolated from saline water.</title>
        <authorList>
            <person name="Leon M.J."/>
            <person name="De La Haba R."/>
            <person name="Sanchez-Porro C."/>
            <person name="Ventosa A."/>
        </authorList>
    </citation>
    <scope>NUCLEOTIDE SEQUENCE [LARGE SCALE GENOMIC DNA]</scope>
    <source>
        <strain evidence="5">ag22IC4-227</strain>
    </source>
</reference>
<evidence type="ECO:0000256" key="2">
    <source>
        <dbReference type="ARBA" id="ARBA00022801"/>
    </source>
</evidence>
<name>A0ABV3SBK4_9GAMM</name>
<evidence type="ECO:0000313" key="5">
    <source>
        <dbReference type="Proteomes" id="UP001556653"/>
    </source>
</evidence>
<dbReference type="InterPro" id="IPR003140">
    <property type="entry name" value="PLipase/COase/thioEstase"/>
</dbReference>
<dbReference type="Proteomes" id="UP001556653">
    <property type="component" value="Unassembled WGS sequence"/>
</dbReference>
<feature type="domain" description="Phospholipase/carboxylesterase/thioesterase" evidence="3">
    <location>
        <begin position="9"/>
        <end position="218"/>
    </location>
</feature>